<dbReference type="EMBL" id="AP018795">
    <property type="protein sequence ID" value="BBF64598.1"/>
    <property type="molecule type" value="Genomic_DNA"/>
</dbReference>
<keyword evidence="7 8" id="KW-0472">Membrane</keyword>
<dbReference type="Proteomes" id="UP000280188">
    <property type="component" value="Chromosome"/>
</dbReference>
<dbReference type="PANTHER" id="PTHR30294:SF44">
    <property type="entry name" value="MULTIDRUG ABC TRANSPORTER PERMEASE YBHR-RELATED"/>
    <property type="match status" value="1"/>
</dbReference>
<evidence type="ECO:0000313" key="10">
    <source>
        <dbReference type="EMBL" id="BBF64598.1"/>
    </source>
</evidence>
<dbReference type="InterPro" id="IPR013525">
    <property type="entry name" value="ABC2_TM"/>
</dbReference>
<feature type="transmembrane region" description="Helical" evidence="8">
    <location>
        <begin position="96"/>
        <end position="114"/>
    </location>
</feature>
<comment type="caution">
    <text evidence="8">Lacks conserved residue(s) required for the propagation of feature annotation.</text>
</comment>
<evidence type="ECO:0000313" key="11">
    <source>
        <dbReference type="Proteomes" id="UP000280188"/>
    </source>
</evidence>
<evidence type="ECO:0000256" key="2">
    <source>
        <dbReference type="ARBA" id="ARBA00007783"/>
    </source>
</evidence>
<dbReference type="KEGG" id="afj:AFERRID_08160"/>
<evidence type="ECO:0000256" key="5">
    <source>
        <dbReference type="ARBA" id="ARBA00022692"/>
    </source>
</evidence>
<dbReference type="AlphaFoldDB" id="A0A2Z6IFY7"/>
<evidence type="ECO:0000256" key="8">
    <source>
        <dbReference type="RuleBase" id="RU361157"/>
    </source>
</evidence>
<organism evidence="10 11">
    <name type="scientific">Acidithiobacillus ferridurans</name>
    <dbReference type="NCBI Taxonomy" id="1232575"/>
    <lineage>
        <taxon>Bacteria</taxon>
        <taxon>Pseudomonadati</taxon>
        <taxon>Pseudomonadota</taxon>
        <taxon>Acidithiobacillia</taxon>
        <taxon>Acidithiobacillales</taxon>
        <taxon>Acidithiobacillaceae</taxon>
        <taxon>Acidithiobacillus</taxon>
    </lineage>
</organism>
<comment type="subcellular location">
    <subcellularLocation>
        <location evidence="8">Cell inner membrane</location>
        <topology evidence="8">Multi-pass membrane protein</topology>
    </subcellularLocation>
    <subcellularLocation>
        <location evidence="1">Cell membrane</location>
        <topology evidence="1">Multi-pass membrane protein</topology>
    </subcellularLocation>
</comment>
<sequence>MGSILALLVGMALFLLAAVGIGLMISSLAVTQQQGLLGVFLFLVPAIILSGFATPIANMPELVQDLTYINPMRYFLVIVRGVFLEGDNMSMLWSQYWPLALIAIFSMSAAAWLFRHRMQ</sequence>
<keyword evidence="11" id="KW-1185">Reference proteome</keyword>
<reference evidence="10 11" key="1">
    <citation type="journal article" date="2018" name="Microbiol. Resour. Announc.">
        <title>Complete Genome Sequence of Acidithiobacillus ferridurans JCM 18981.</title>
        <authorList>
            <person name="Miyauchi T."/>
            <person name="Kouzuma A."/>
            <person name="Abe T."/>
            <person name="Watanabe K."/>
        </authorList>
    </citation>
    <scope>NUCLEOTIDE SEQUENCE [LARGE SCALE GENOMIC DNA]</scope>
    <source>
        <strain evidence="11">ATCC 33020 / DSM 29468 / JCM 18981 / 11Fe</strain>
    </source>
</reference>
<feature type="domain" description="ABC transmembrane type-2" evidence="9">
    <location>
        <begin position="1"/>
        <end position="117"/>
    </location>
</feature>
<evidence type="ECO:0000256" key="6">
    <source>
        <dbReference type="ARBA" id="ARBA00022989"/>
    </source>
</evidence>
<keyword evidence="3 8" id="KW-0813">Transport</keyword>
<dbReference type="GO" id="GO:0140359">
    <property type="term" value="F:ABC-type transporter activity"/>
    <property type="evidence" value="ECO:0007669"/>
    <property type="project" value="InterPro"/>
</dbReference>
<dbReference type="GO" id="GO:0043190">
    <property type="term" value="C:ATP-binding cassette (ABC) transporter complex"/>
    <property type="evidence" value="ECO:0007669"/>
    <property type="project" value="InterPro"/>
</dbReference>
<evidence type="ECO:0000256" key="1">
    <source>
        <dbReference type="ARBA" id="ARBA00004651"/>
    </source>
</evidence>
<dbReference type="PRINTS" id="PR00164">
    <property type="entry name" value="ABC2TRNSPORT"/>
</dbReference>
<evidence type="ECO:0000259" key="9">
    <source>
        <dbReference type="PROSITE" id="PS51012"/>
    </source>
</evidence>
<keyword evidence="5 8" id="KW-0812">Transmembrane</keyword>
<gene>
    <name evidence="10" type="ORF">AFERRID_08160</name>
</gene>
<evidence type="ECO:0000256" key="7">
    <source>
        <dbReference type="ARBA" id="ARBA00023136"/>
    </source>
</evidence>
<name>A0A2Z6IFY7_ACIFI</name>
<protein>
    <recommendedName>
        <fullName evidence="8">Transport permease protein</fullName>
    </recommendedName>
</protein>
<dbReference type="PANTHER" id="PTHR30294">
    <property type="entry name" value="MEMBRANE COMPONENT OF ABC TRANSPORTER YHHJ-RELATED"/>
    <property type="match status" value="1"/>
</dbReference>
<feature type="transmembrane region" description="Helical" evidence="8">
    <location>
        <begin position="36"/>
        <end position="54"/>
    </location>
</feature>
<accession>A0A2Z6IFY7</accession>
<dbReference type="InterPro" id="IPR051449">
    <property type="entry name" value="ABC-2_transporter_component"/>
</dbReference>
<dbReference type="PROSITE" id="PS51012">
    <property type="entry name" value="ABC_TM2"/>
    <property type="match status" value="1"/>
</dbReference>
<evidence type="ECO:0000256" key="4">
    <source>
        <dbReference type="ARBA" id="ARBA00022475"/>
    </source>
</evidence>
<keyword evidence="4 8" id="KW-1003">Cell membrane</keyword>
<dbReference type="Pfam" id="PF01061">
    <property type="entry name" value="ABC2_membrane"/>
    <property type="match status" value="1"/>
</dbReference>
<comment type="similarity">
    <text evidence="2 8">Belongs to the ABC-2 integral membrane protein family.</text>
</comment>
<dbReference type="RefSeq" id="WP_269149215.1">
    <property type="nucleotide sequence ID" value="NZ_AP018795.1"/>
</dbReference>
<dbReference type="InterPro" id="IPR047817">
    <property type="entry name" value="ABC2_TM_bact-type"/>
</dbReference>
<proteinExistence type="inferred from homology"/>
<keyword evidence="6 8" id="KW-1133">Transmembrane helix</keyword>
<evidence type="ECO:0000256" key="3">
    <source>
        <dbReference type="ARBA" id="ARBA00022448"/>
    </source>
</evidence>
<dbReference type="InterPro" id="IPR000412">
    <property type="entry name" value="ABC_2_transport"/>
</dbReference>